<dbReference type="RefSeq" id="XP_002501800.1">
    <property type="nucleotide sequence ID" value="XM_002501754.1"/>
</dbReference>
<evidence type="ECO:0000313" key="3">
    <source>
        <dbReference type="Proteomes" id="UP000002009"/>
    </source>
</evidence>
<dbReference type="OMA" id="ESAETEW"/>
<evidence type="ECO:0008006" key="4">
    <source>
        <dbReference type="Google" id="ProtNLM"/>
    </source>
</evidence>
<dbReference type="EMBL" id="CP001325">
    <property type="protein sequence ID" value="ACO63058.1"/>
    <property type="molecule type" value="Genomic_DNA"/>
</dbReference>
<feature type="compositionally biased region" description="Basic and acidic residues" evidence="1">
    <location>
        <begin position="236"/>
        <end position="247"/>
    </location>
</feature>
<sequence>MAGQEPGAAAPQGRGFRIYARQAGEGLRARPRLRAVTLGPVALVVLLLLAWSSANEGGAVQRREARGVTVEDSRVQNAEPVKATPAQVVKAVVQPDDGGFVPFARRKRPGARVKSKSNNEAANEATEQTGPVTGVEGEDEEGVRRSSRNEPIVVKAEDVERARAESEARERAIAEASERRKERGEKSPAKLSEEKTATAYSNPNVVIDSKHDHLFEDDDDQTGSGSGEPKTTQPKKKTDEPKKEMDQPKNGGRVGFYLQMANEPKATLELIRSVRVHFPDAPLSVTSDAGSYDCSAACETYGCVFTREDTTAGMHGGGGVMEYVRRLKRAAESAETEWIVLLEDDVRVERGVTRWPKEGIDGGGVQDWRWTAPLSKELLAEIARRNGGRAPSYKNYGLCGGAIVRASALASLPDDLPEEEMRSLQKMDDRFGMWNDVTLSALLMLGGHALEPWDDVKQGNHPAHATAFVHNDKRWYGVRMDAEDKKLCKPQDKV</sequence>
<dbReference type="GeneID" id="8243085"/>
<gene>
    <name evidence="2" type="ORF">MICPUN_57922</name>
</gene>
<organism evidence="2 3">
    <name type="scientific">Micromonas commoda (strain RCC299 / NOUM17 / CCMP2709)</name>
    <name type="common">Picoplanktonic green alga</name>
    <dbReference type="NCBI Taxonomy" id="296587"/>
    <lineage>
        <taxon>Eukaryota</taxon>
        <taxon>Viridiplantae</taxon>
        <taxon>Chlorophyta</taxon>
        <taxon>Mamiellophyceae</taxon>
        <taxon>Mamiellales</taxon>
        <taxon>Mamiellaceae</taxon>
        <taxon>Micromonas</taxon>
    </lineage>
</organism>
<accession>C1E462</accession>
<proteinExistence type="predicted"/>
<reference evidence="2 3" key="1">
    <citation type="journal article" date="2009" name="Science">
        <title>Green evolution and dynamic adaptations revealed by genomes of the marine picoeukaryotes Micromonas.</title>
        <authorList>
            <person name="Worden A.Z."/>
            <person name="Lee J.H."/>
            <person name="Mock T."/>
            <person name="Rouze P."/>
            <person name="Simmons M.P."/>
            <person name="Aerts A.L."/>
            <person name="Allen A.E."/>
            <person name="Cuvelier M.L."/>
            <person name="Derelle E."/>
            <person name="Everett M.V."/>
            <person name="Foulon E."/>
            <person name="Grimwood J."/>
            <person name="Gundlach H."/>
            <person name="Henrissat B."/>
            <person name="Napoli C."/>
            <person name="McDonald S.M."/>
            <person name="Parker M.S."/>
            <person name="Rombauts S."/>
            <person name="Salamov A."/>
            <person name="Von Dassow P."/>
            <person name="Badger J.H."/>
            <person name="Coutinho P.M."/>
            <person name="Demir E."/>
            <person name="Dubchak I."/>
            <person name="Gentemann C."/>
            <person name="Eikrem W."/>
            <person name="Gready J.E."/>
            <person name="John U."/>
            <person name="Lanier W."/>
            <person name="Lindquist E.A."/>
            <person name="Lucas S."/>
            <person name="Mayer K.F."/>
            <person name="Moreau H."/>
            <person name="Not F."/>
            <person name="Otillar R."/>
            <person name="Panaud O."/>
            <person name="Pangilinan J."/>
            <person name="Paulsen I."/>
            <person name="Piegu B."/>
            <person name="Poliakov A."/>
            <person name="Robbens S."/>
            <person name="Schmutz J."/>
            <person name="Toulza E."/>
            <person name="Wyss T."/>
            <person name="Zelensky A."/>
            <person name="Zhou K."/>
            <person name="Armbrust E.V."/>
            <person name="Bhattacharya D."/>
            <person name="Goodenough U.W."/>
            <person name="Van de Peer Y."/>
            <person name="Grigoriev I.V."/>
        </authorList>
    </citation>
    <scope>NUCLEOTIDE SEQUENCE [LARGE SCALE GENOMIC DNA]</scope>
    <source>
        <strain evidence="3">RCC299 / NOUM17</strain>
    </source>
</reference>
<dbReference type="AlphaFoldDB" id="C1E462"/>
<feature type="compositionally biased region" description="Polar residues" evidence="1">
    <location>
        <begin position="116"/>
        <end position="129"/>
    </location>
</feature>
<keyword evidence="3" id="KW-1185">Reference proteome</keyword>
<name>C1E462_MICCC</name>
<feature type="compositionally biased region" description="Basic and acidic residues" evidence="1">
    <location>
        <begin position="155"/>
        <end position="196"/>
    </location>
</feature>
<feature type="compositionally biased region" description="Basic residues" evidence="1">
    <location>
        <begin position="104"/>
        <end position="115"/>
    </location>
</feature>
<dbReference type="Proteomes" id="UP000002009">
    <property type="component" value="Chromosome 4"/>
</dbReference>
<dbReference type="InParanoid" id="C1E462"/>
<evidence type="ECO:0000313" key="2">
    <source>
        <dbReference type="EMBL" id="ACO63058.1"/>
    </source>
</evidence>
<protein>
    <recommendedName>
        <fullName evidence="4">Glycosyltransferase family 25 protein</fullName>
    </recommendedName>
</protein>
<feature type="region of interest" description="Disordered" evidence="1">
    <location>
        <begin position="100"/>
        <end position="254"/>
    </location>
</feature>
<dbReference type="KEGG" id="mis:MICPUN_57922"/>
<evidence type="ECO:0000256" key="1">
    <source>
        <dbReference type="SAM" id="MobiDB-lite"/>
    </source>
</evidence>
<dbReference type="OrthoDB" id="67700at2759"/>